<proteinExistence type="predicted"/>
<protein>
    <submittedName>
        <fullName evidence="2">Uncharacterized protein</fullName>
    </submittedName>
</protein>
<evidence type="ECO:0000256" key="1">
    <source>
        <dbReference type="SAM" id="MobiDB-lite"/>
    </source>
</evidence>
<dbReference type="Proteomes" id="UP000054262">
    <property type="component" value="Unassembled WGS sequence"/>
</dbReference>
<reference evidence="2 3" key="1">
    <citation type="submission" date="2006-11" db="EMBL/GenBank/DDBJ databases">
        <authorList>
            <person name="Giovannoni S."/>
            <person name="Vergin K."/>
            <person name="Ferriera S."/>
            <person name="Johnson J."/>
            <person name="Kravitz S."/>
            <person name="Beeson K."/>
            <person name="Sutton G."/>
            <person name="Rogers Y.-H."/>
            <person name="Friedman R."/>
            <person name="Frazier M."/>
            <person name="Venter J.C."/>
        </authorList>
    </citation>
    <scope>NUCLEOTIDE SEQUENCE [LARGE SCALE GENOMIC DNA]</scope>
    <source>
        <strain evidence="2 3">HTCC2181</strain>
    </source>
</reference>
<feature type="region of interest" description="Disordered" evidence="1">
    <location>
        <begin position="1"/>
        <end position="25"/>
    </location>
</feature>
<organism evidence="2 3">
    <name type="scientific">Methylophilales bacterium HTCC2181</name>
    <dbReference type="NCBI Taxonomy" id="383631"/>
    <lineage>
        <taxon>Bacteria</taxon>
        <taxon>Pseudomonadati</taxon>
        <taxon>Pseudomonadota</taxon>
        <taxon>Betaproteobacteria</taxon>
        <taxon>Nitrosomonadales</taxon>
        <taxon>OM43 clade</taxon>
    </lineage>
</organism>
<accession>A0P6V1</accession>
<dbReference type="EMBL" id="AAUX01000001">
    <property type="protein sequence ID" value="EAV47261.1"/>
    <property type="molecule type" value="Genomic_DNA"/>
</dbReference>
<comment type="caution">
    <text evidence="2">The sequence shown here is derived from an EMBL/GenBank/DDBJ whole genome shotgun (WGS) entry which is preliminary data.</text>
</comment>
<gene>
    <name evidence="2" type="ORF">MB2181_04270</name>
</gene>
<keyword evidence="3" id="KW-1185">Reference proteome</keyword>
<name>A0P6V1_9PROT</name>
<dbReference type="AlphaFoldDB" id="A0P6V1"/>
<evidence type="ECO:0000313" key="2">
    <source>
        <dbReference type="EMBL" id="EAV47261.1"/>
    </source>
</evidence>
<sequence>MNHKKVANKPNIKLPETENANPCNGDKECQKRLIEALSDCV</sequence>
<evidence type="ECO:0000313" key="3">
    <source>
        <dbReference type="Proteomes" id="UP000054262"/>
    </source>
</evidence>